<evidence type="ECO:0000313" key="2">
    <source>
        <dbReference type="Proteomes" id="UP000012159"/>
    </source>
</evidence>
<reference evidence="1 2" key="1">
    <citation type="submission" date="2013-01" db="EMBL/GenBank/DDBJ databases">
        <authorList>
            <person name="Harkins D.M."/>
            <person name="Durkin A.S."/>
            <person name="Brinkac L.M."/>
            <person name="Haft D.H."/>
            <person name="Selengut J.D."/>
            <person name="Sanka R."/>
            <person name="DePew J."/>
            <person name="Purushe J."/>
            <person name="Picardeau M."/>
            <person name="Werts C."/>
            <person name="Goarant C."/>
            <person name="Vinetz J.M."/>
            <person name="Sutton G.G."/>
            <person name="Nierman W.C."/>
            <person name="Fouts D.E."/>
        </authorList>
    </citation>
    <scope>NUCLEOTIDE SEQUENCE [LARGE SCALE GENOMIC DNA]</scope>
    <source>
        <strain evidence="1 2">200901868</strain>
    </source>
</reference>
<protein>
    <submittedName>
        <fullName evidence="1">Uncharacterized protein</fullName>
    </submittedName>
</protein>
<dbReference type="AlphaFoldDB" id="M6WLL2"/>
<proteinExistence type="predicted"/>
<accession>M6WLL2</accession>
<comment type="caution">
    <text evidence="1">The sequence shown here is derived from an EMBL/GenBank/DDBJ whole genome shotgun (WGS) entry which is preliminary data.</text>
</comment>
<gene>
    <name evidence="1" type="ORF">LEP1GSC133_1638</name>
</gene>
<name>M6WLL2_LEPBO</name>
<sequence length="235" mass="26892">MNYILEKSNKQVIWINADSNQMTGVDAWANFNPNKHEIVYSLHYNPKVGESFRADIKDGVAQDFTPKKIYNKISRNVQILQNWDDEINPETETNMEPLRNEDGSLLTYQIYTETDGWTEDLVKKRDYLIKLVNSICESRIIADFVSSALGAPYVYSSDRDDQLNLAWLVSLNSSVSCKCTDQKGVKTYRNHSAEQIKQVLKDGAIRKTFLLQECASLKSEIRAAKSVKELNQIDI</sequence>
<evidence type="ECO:0000313" key="1">
    <source>
        <dbReference type="EMBL" id="EMO62673.1"/>
    </source>
</evidence>
<dbReference type="EMBL" id="AKWF02000076">
    <property type="protein sequence ID" value="EMO62673.1"/>
    <property type="molecule type" value="Genomic_DNA"/>
</dbReference>
<organism evidence="1 2">
    <name type="scientific">Leptospira borgpetersenii serovar Pomona str. 200901868</name>
    <dbReference type="NCBI Taxonomy" id="1192866"/>
    <lineage>
        <taxon>Bacteria</taxon>
        <taxon>Pseudomonadati</taxon>
        <taxon>Spirochaetota</taxon>
        <taxon>Spirochaetia</taxon>
        <taxon>Leptospirales</taxon>
        <taxon>Leptospiraceae</taxon>
        <taxon>Leptospira</taxon>
    </lineage>
</organism>
<dbReference type="STRING" id="1192866.LEP1GSC133_1638"/>
<dbReference type="Proteomes" id="UP000012159">
    <property type="component" value="Unassembled WGS sequence"/>
</dbReference>